<gene>
    <name evidence="2" type="ORF">FOC1_g10004334</name>
</gene>
<evidence type="ECO:0000313" key="2">
    <source>
        <dbReference type="EMBL" id="ENH64067.1"/>
    </source>
</evidence>
<dbReference type="Proteomes" id="UP000016928">
    <property type="component" value="Unassembled WGS sequence"/>
</dbReference>
<dbReference type="VEuPathDB" id="FungiDB:FOC1_g10004334"/>
<reference evidence="3" key="1">
    <citation type="submission" date="2012-09" db="EMBL/GenBank/DDBJ databases">
        <title>Genome sequencing and comparative transcriptomics of race 1 and race 4 of banana pathogen: Fusarium oxysporum f. sp. cubense.</title>
        <authorList>
            <person name="Fang X."/>
            <person name="Huang J."/>
        </authorList>
    </citation>
    <scope>NUCLEOTIDE SEQUENCE [LARGE SCALE GENOMIC DNA]</scope>
    <source>
        <strain evidence="3">race 1</strain>
    </source>
</reference>
<dbReference type="AlphaFoldDB" id="N4TY10"/>
<dbReference type="EMBL" id="KB730531">
    <property type="protein sequence ID" value="ENH64067.1"/>
    <property type="molecule type" value="Genomic_DNA"/>
</dbReference>
<accession>N4TY10</accession>
<sequence length="64" mass="6968">VGEAREVINQMNIDGQVEGELSRSGGQGGSARPRERRYGGCGKTGHNARIYQIVVTISEEEYSN</sequence>
<name>N4TY10_FUSC1</name>
<proteinExistence type="predicted"/>
<evidence type="ECO:0000313" key="3">
    <source>
        <dbReference type="Proteomes" id="UP000016928"/>
    </source>
</evidence>
<protein>
    <submittedName>
        <fullName evidence="2">Uncharacterized protein</fullName>
    </submittedName>
</protein>
<feature type="region of interest" description="Disordered" evidence="1">
    <location>
        <begin position="1"/>
        <end position="43"/>
    </location>
</feature>
<feature type="non-terminal residue" evidence="2">
    <location>
        <position position="1"/>
    </location>
</feature>
<reference evidence="3" key="2">
    <citation type="journal article" date="2014" name="PLoS ONE">
        <title>Genome and Transcriptome Analysis of the Fungal Pathogen Fusarium oxysporum f. sp. cubense Causing Banana Vascular Wilt Disease.</title>
        <authorList>
            <person name="Guo L."/>
            <person name="Han L."/>
            <person name="Yang L."/>
            <person name="Zeng H."/>
            <person name="Fan D."/>
            <person name="Zhu Y."/>
            <person name="Feng Y."/>
            <person name="Wang G."/>
            <person name="Peng C."/>
            <person name="Jiang X."/>
            <person name="Zhou D."/>
            <person name="Ni P."/>
            <person name="Liang C."/>
            <person name="Liu L."/>
            <person name="Wang J."/>
            <person name="Mao C."/>
            <person name="Fang X."/>
            <person name="Peng M."/>
            <person name="Huang J."/>
        </authorList>
    </citation>
    <scope>NUCLEOTIDE SEQUENCE [LARGE SCALE GENOMIC DNA]</scope>
    <source>
        <strain evidence="3">race 1</strain>
    </source>
</reference>
<evidence type="ECO:0000256" key="1">
    <source>
        <dbReference type="SAM" id="MobiDB-lite"/>
    </source>
</evidence>
<dbReference type="HOGENOM" id="CLU_206085_1_0_1"/>
<organism evidence="2 3">
    <name type="scientific">Fusarium oxysporum f. sp. cubense (strain race 1)</name>
    <name type="common">Panama disease fungus</name>
    <dbReference type="NCBI Taxonomy" id="1229664"/>
    <lineage>
        <taxon>Eukaryota</taxon>
        <taxon>Fungi</taxon>
        <taxon>Dikarya</taxon>
        <taxon>Ascomycota</taxon>
        <taxon>Pezizomycotina</taxon>
        <taxon>Sordariomycetes</taxon>
        <taxon>Hypocreomycetidae</taxon>
        <taxon>Hypocreales</taxon>
        <taxon>Nectriaceae</taxon>
        <taxon>Fusarium</taxon>
        <taxon>Fusarium oxysporum species complex</taxon>
    </lineage>
</organism>